<dbReference type="EMBL" id="CVQI01034162">
    <property type="protein sequence ID" value="CRK44597.1"/>
    <property type="molecule type" value="Genomic_DNA"/>
</dbReference>
<evidence type="ECO:0000313" key="9">
    <source>
        <dbReference type="Proteomes" id="UP000045706"/>
    </source>
</evidence>
<keyword evidence="4" id="KW-1133">Transmembrane helix</keyword>
<dbReference type="GO" id="GO:0005737">
    <property type="term" value="C:cytoplasm"/>
    <property type="evidence" value="ECO:0007669"/>
    <property type="project" value="TreeGrafter"/>
</dbReference>
<accession>A0A0G4NDN2</accession>
<dbReference type="EC" id="1.3.1.72" evidence="2"/>
<evidence type="ECO:0000259" key="7">
    <source>
        <dbReference type="PROSITE" id="PS51387"/>
    </source>
</evidence>
<sequence>MDAKTAASHAATVQSIAAAVKTFHARRQPFRIHHGSTNSTRPAHGQPVVDISALNHVLHVDKVAKTVSVEPNVAMDGLLDAVLPHNLVPPVVMEFPGITAGGAFAGSAGESSSFRHGAFDAAVTCVEMVLANGDIVEASPTQNADLFAAAPGALGTLGIVTRLDLRLLDAESYVRVEYSLHTTVEATCAAVEAATHVAANDFVEGILFSATQGLVITGTMSRSIPIDVTLRTFSHARDPWFYLHARDRAAALAALRKGQAPPPADYLPLRDYLFRYDRGGFWTGALAFAYFRPLVPFTPLTRRLLNPLMRTRNLYRAGLGGGSRMTFRYLVHDLAVPYAAAPALVDHLVATNPVWPLWLCPLPAIATPTFHPATDPPGAPSLNVGVWGRGPHDLEAFVRTNRDLEAKVRALGGRKVLYSHAYYDEDDFWAIYGRAWYDELRLKYHATTLPTVYDKVRVDIEKERAKKGLVDRLAVKWPFAGLIGVLYSHAYYDEDDFWAIYGRAWYDELRLKYHATTLPTVYDKVRVDIEKERARKGFVDRLAVKWPFAGLIGVASALRS</sequence>
<dbReference type="InterPro" id="IPR040165">
    <property type="entry name" value="Diminuto-like"/>
</dbReference>
<dbReference type="AlphaFoldDB" id="A0A0G4NDN2"/>
<organism evidence="8 9">
    <name type="scientific">Verticillium longisporum</name>
    <name type="common">Verticillium dahliae var. longisporum</name>
    <dbReference type="NCBI Taxonomy" id="100787"/>
    <lineage>
        <taxon>Eukaryota</taxon>
        <taxon>Fungi</taxon>
        <taxon>Dikarya</taxon>
        <taxon>Ascomycota</taxon>
        <taxon>Pezizomycotina</taxon>
        <taxon>Sordariomycetes</taxon>
        <taxon>Hypocreomycetidae</taxon>
        <taxon>Glomerellales</taxon>
        <taxon>Plectosphaerellaceae</taxon>
        <taxon>Verticillium</taxon>
    </lineage>
</organism>
<dbReference type="SUPFAM" id="SSF56176">
    <property type="entry name" value="FAD-binding/transporter-associated domain-like"/>
    <property type="match status" value="1"/>
</dbReference>
<dbReference type="Gene3D" id="3.30.465.10">
    <property type="match status" value="1"/>
</dbReference>
<dbReference type="GO" id="GO:0050614">
    <property type="term" value="F:Delta24-sterol reductase activity"/>
    <property type="evidence" value="ECO:0007669"/>
    <property type="project" value="UniProtKB-EC"/>
</dbReference>
<dbReference type="InterPro" id="IPR016169">
    <property type="entry name" value="FAD-bd_PCMH_sub2"/>
</dbReference>
<dbReference type="GO" id="GO:0016020">
    <property type="term" value="C:membrane"/>
    <property type="evidence" value="ECO:0007669"/>
    <property type="project" value="UniProtKB-SubCell"/>
</dbReference>
<dbReference type="PANTHER" id="PTHR10801:SF0">
    <property type="entry name" value="DELTA(24)-STEROL REDUCTASE"/>
    <property type="match status" value="1"/>
</dbReference>
<dbReference type="PROSITE" id="PS51387">
    <property type="entry name" value="FAD_PCMH"/>
    <property type="match status" value="1"/>
</dbReference>
<dbReference type="GO" id="GO:0071949">
    <property type="term" value="F:FAD binding"/>
    <property type="evidence" value="ECO:0007669"/>
    <property type="project" value="InterPro"/>
</dbReference>
<evidence type="ECO:0000256" key="3">
    <source>
        <dbReference type="ARBA" id="ARBA00022692"/>
    </source>
</evidence>
<evidence type="ECO:0000256" key="4">
    <source>
        <dbReference type="ARBA" id="ARBA00022989"/>
    </source>
</evidence>
<keyword evidence="3" id="KW-0812">Transmembrane</keyword>
<dbReference type="GO" id="GO:0008202">
    <property type="term" value="P:steroid metabolic process"/>
    <property type="evidence" value="ECO:0007669"/>
    <property type="project" value="TreeGrafter"/>
</dbReference>
<dbReference type="InterPro" id="IPR036318">
    <property type="entry name" value="FAD-bd_PCMH-like_sf"/>
</dbReference>
<evidence type="ECO:0000256" key="6">
    <source>
        <dbReference type="ARBA" id="ARBA00023136"/>
    </source>
</evidence>
<keyword evidence="6" id="KW-0472">Membrane</keyword>
<evidence type="ECO:0000256" key="1">
    <source>
        <dbReference type="ARBA" id="ARBA00004167"/>
    </source>
</evidence>
<reference evidence="9" key="1">
    <citation type="submission" date="2015-05" db="EMBL/GenBank/DDBJ databases">
        <authorList>
            <person name="Fogelqvist Johan"/>
        </authorList>
    </citation>
    <scope>NUCLEOTIDE SEQUENCE [LARGE SCALE GENOMIC DNA]</scope>
</reference>
<gene>
    <name evidence="8" type="ORF">BN1723_006190</name>
</gene>
<dbReference type="Proteomes" id="UP000045706">
    <property type="component" value="Unassembled WGS sequence"/>
</dbReference>
<keyword evidence="5" id="KW-0560">Oxidoreductase</keyword>
<proteinExistence type="predicted"/>
<comment type="subcellular location">
    <subcellularLocation>
        <location evidence="1">Membrane</location>
        <topology evidence="1">Single-pass membrane protein</topology>
    </subcellularLocation>
</comment>
<evidence type="ECO:0000256" key="2">
    <source>
        <dbReference type="ARBA" id="ARBA00012405"/>
    </source>
</evidence>
<dbReference type="InterPro" id="IPR016166">
    <property type="entry name" value="FAD-bd_PCMH"/>
</dbReference>
<dbReference type="Pfam" id="PF01565">
    <property type="entry name" value="FAD_binding_4"/>
    <property type="match status" value="1"/>
</dbReference>
<dbReference type="PANTHER" id="PTHR10801">
    <property type="entry name" value="24-DEHYDROCHOLESTEROL REDUCTASE"/>
    <property type="match status" value="1"/>
</dbReference>
<feature type="domain" description="FAD-binding PCMH-type" evidence="7">
    <location>
        <begin position="1"/>
        <end position="170"/>
    </location>
</feature>
<evidence type="ECO:0000256" key="5">
    <source>
        <dbReference type="ARBA" id="ARBA00023002"/>
    </source>
</evidence>
<protein>
    <recommendedName>
        <fullName evidence="2">Delta(24)-sterol reductase</fullName>
        <ecNumber evidence="2">1.3.1.72</ecNumber>
    </recommendedName>
</protein>
<dbReference type="InterPro" id="IPR006094">
    <property type="entry name" value="Oxid_FAD_bind_N"/>
</dbReference>
<dbReference type="GO" id="GO:0000246">
    <property type="term" value="F:Delta24(24-1) sterol reductase activity"/>
    <property type="evidence" value="ECO:0007669"/>
    <property type="project" value="TreeGrafter"/>
</dbReference>
<name>A0A0G4NDN2_VERLO</name>
<evidence type="ECO:0000313" key="8">
    <source>
        <dbReference type="EMBL" id="CRK44597.1"/>
    </source>
</evidence>